<dbReference type="GO" id="GO:0046294">
    <property type="term" value="P:formaldehyde catabolic process"/>
    <property type="evidence" value="ECO:0007669"/>
    <property type="project" value="InterPro"/>
</dbReference>
<proteinExistence type="inferred from homology"/>
<evidence type="ECO:0000256" key="1">
    <source>
        <dbReference type="ARBA" id="ARBA00005622"/>
    </source>
</evidence>
<evidence type="ECO:0000256" key="4">
    <source>
        <dbReference type="ARBA" id="ARBA00022487"/>
    </source>
</evidence>
<evidence type="ECO:0000256" key="7">
    <source>
        <dbReference type="RuleBase" id="RU363068"/>
    </source>
</evidence>
<dbReference type="Pfam" id="PF00756">
    <property type="entry name" value="Esterase"/>
    <property type="match status" value="1"/>
</dbReference>
<evidence type="ECO:0000256" key="3">
    <source>
        <dbReference type="ARBA" id="ARBA00016774"/>
    </source>
</evidence>
<evidence type="ECO:0000256" key="6">
    <source>
        <dbReference type="PIRSR" id="PIRSR614186-1"/>
    </source>
</evidence>
<dbReference type="EC" id="3.1.2.12" evidence="2 7"/>
<evidence type="ECO:0000313" key="8">
    <source>
        <dbReference type="EMBL" id="KAJ3053204.1"/>
    </source>
</evidence>
<feature type="active site" description="Charge relay system" evidence="6">
    <location>
        <position position="261"/>
    </location>
</feature>
<dbReference type="InterPro" id="IPR014186">
    <property type="entry name" value="S-formylglutathione_hydrol"/>
</dbReference>
<evidence type="ECO:0000256" key="2">
    <source>
        <dbReference type="ARBA" id="ARBA00012479"/>
    </source>
</evidence>
<dbReference type="EMBL" id="JADGJD010000227">
    <property type="protein sequence ID" value="KAJ3053204.1"/>
    <property type="molecule type" value="Genomic_DNA"/>
</dbReference>
<keyword evidence="7" id="KW-0963">Cytoplasm</keyword>
<comment type="subcellular location">
    <subcellularLocation>
        <location evidence="7">Cytoplasm</location>
    </subcellularLocation>
</comment>
<comment type="caution">
    <text evidence="8">The sequence shown here is derived from an EMBL/GenBank/DDBJ whole genome shotgun (WGS) entry which is preliminary data.</text>
</comment>
<dbReference type="Proteomes" id="UP001212841">
    <property type="component" value="Unassembled WGS sequence"/>
</dbReference>
<evidence type="ECO:0000256" key="5">
    <source>
        <dbReference type="ARBA" id="ARBA00022801"/>
    </source>
</evidence>
<dbReference type="SUPFAM" id="SSF53474">
    <property type="entry name" value="alpha/beta-Hydrolases"/>
    <property type="match status" value="1"/>
</dbReference>
<reference evidence="8" key="1">
    <citation type="submission" date="2020-05" db="EMBL/GenBank/DDBJ databases">
        <title>Phylogenomic resolution of chytrid fungi.</title>
        <authorList>
            <person name="Stajich J.E."/>
            <person name="Amses K."/>
            <person name="Simmons R."/>
            <person name="Seto K."/>
            <person name="Myers J."/>
            <person name="Bonds A."/>
            <person name="Quandt C.A."/>
            <person name="Barry K."/>
            <person name="Liu P."/>
            <person name="Grigoriev I."/>
            <person name="Longcore J.E."/>
            <person name="James T.Y."/>
        </authorList>
    </citation>
    <scope>NUCLEOTIDE SEQUENCE</scope>
    <source>
        <strain evidence="8">JEL0318</strain>
    </source>
</reference>
<dbReference type="PANTHER" id="PTHR10061:SF0">
    <property type="entry name" value="S-FORMYLGLUTATHIONE HYDROLASE"/>
    <property type="match status" value="1"/>
</dbReference>
<comment type="similarity">
    <text evidence="1 7">Belongs to the esterase D family.</text>
</comment>
<dbReference type="PANTHER" id="PTHR10061">
    <property type="entry name" value="S-FORMYLGLUTATHIONE HYDROLASE"/>
    <property type="match status" value="1"/>
</dbReference>
<dbReference type="GO" id="GO:0052689">
    <property type="term" value="F:carboxylic ester hydrolase activity"/>
    <property type="evidence" value="ECO:0007669"/>
    <property type="project" value="UniProtKB-KW"/>
</dbReference>
<keyword evidence="9" id="KW-1185">Reference proteome</keyword>
<comment type="catalytic activity">
    <reaction evidence="7">
        <text>S-formylglutathione + H2O = formate + glutathione + H(+)</text>
        <dbReference type="Rhea" id="RHEA:14961"/>
        <dbReference type="ChEBI" id="CHEBI:15377"/>
        <dbReference type="ChEBI" id="CHEBI:15378"/>
        <dbReference type="ChEBI" id="CHEBI:15740"/>
        <dbReference type="ChEBI" id="CHEBI:57688"/>
        <dbReference type="ChEBI" id="CHEBI:57925"/>
        <dbReference type="EC" id="3.1.2.12"/>
    </reaction>
</comment>
<dbReference type="AlphaFoldDB" id="A0AAD5X715"/>
<dbReference type="FunFam" id="3.40.50.1820:FF:000002">
    <property type="entry name" value="S-formylglutathione hydrolase"/>
    <property type="match status" value="1"/>
</dbReference>
<dbReference type="InterPro" id="IPR029058">
    <property type="entry name" value="AB_hydrolase_fold"/>
</dbReference>
<dbReference type="NCBIfam" id="TIGR02821">
    <property type="entry name" value="fghA_ester_D"/>
    <property type="match status" value="1"/>
</dbReference>
<accession>A0AAD5X715</accession>
<feature type="active site" description="Charge relay system" evidence="6">
    <location>
        <position position="229"/>
    </location>
</feature>
<keyword evidence="5 7" id="KW-0378">Hydrolase</keyword>
<dbReference type="GO" id="GO:0005829">
    <property type="term" value="C:cytosol"/>
    <property type="evidence" value="ECO:0007669"/>
    <property type="project" value="TreeGrafter"/>
</dbReference>
<dbReference type="Gene3D" id="3.40.50.1820">
    <property type="entry name" value="alpha/beta hydrolase"/>
    <property type="match status" value="1"/>
</dbReference>
<protein>
    <recommendedName>
        <fullName evidence="3 7">S-formylglutathione hydrolase</fullName>
        <ecNumber evidence="2 7">3.1.2.12</ecNumber>
    </recommendedName>
</protein>
<feature type="active site" description="Charge relay system" evidence="6">
    <location>
        <position position="151"/>
    </location>
</feature>
<dbReference type="GO" id="GO:0018738">
    <property type="term" value="F:S-formylglutathione hydrolase activity"/>
    <property type="evidence" value="ECO:0007669"/>
    <property type="project" value="UniProtKB-EC"/>
</dbReference>
<name>A0AAD5X715_9FUNG</name>
<organism evidence="8 9">
    <name type="scientific">Rhizophlyctis rosea</name>
    <dbReference type="NCBI Taxonomy" id="64517"/>
    <lineage>
        <taxon>Eukaryota</taxon>
        <taxon>Fungi</taxon>
        <taxon>Fungi incertae sedis</taxon>
        <taxon>Chytridiomycota</taxon>
        <taxon>Chytridiomycota incertae sedis</taxon>
        <taxon>Chytridiomycetes</taxon>
        <taxon>Rhizophlyctidales</taxon>
        <taxon>Rhizophlyctidaceae</taxon>
        <taxon>Rhizophlyctis</taxon>
    </lineage>
</organism>
<sequence length="282" mass="31532">MSTALKQLSQNKCFGGLVTKYVHQSAVLGCEMKFQVFIPHQQSSTTKFPGLYFLSGLTCTEDNFIQKAGAQRKAAQLGIALIAPDTSPRGLNIKGEDDSWDFGTGAGFYVNATESKWKNYQMYSYVTQELPKLVNENLPIDPSRISISGHSMGGHGALICALKNPTLYKSVSAFAPISNPTDCPWGIKAFTGYLGASNKHLWEQYDASILLGKYDGPVLDVLVEVGDKDQWLEEQLKVHKLTDKKNEKVKLEVRWQEGYDHSYFFIQSFVEDHIAFHAKHLQ</sequence>
<keyword evidence="4 7" id="KW-0719">Serine esterase</keyword>
<gene>
    <name evidence="8" type="ORF">HK097_004800</name>
</gene>
<comment type="function">
    <text evidence="7">Serine hydrolase involved in the detoxification of formaldehyde.</text>
</comment>
<dbReference type="InterPro" id="IPR000801">
    <property type="entry name" value="Esterase-like"/>
</dbReference>
<evidence type="ECO:0000313" key="9">
    <source>
        <dbReference type="Proteomes" id="UP001212841"/>
    </source>
</evidence>